<keyword evidence="1" id="KW-1133">Transmembrane helix</keyword>
<dbReference type="EMBL" id="JAMTCP010000002">
    <property type="protein sequence ID" value="MCP2256872.1"/>
    <property type="molecule type" value="Genomic_DNA"/>
</dbReference>
<reference evidence="2 3" key="1">
    <citation type="submission" date="2022-06" db="EMBL/GenBank/DDBJ databases">
        <title>Genomic Encyclopedia of Archaeal and Bacterial Type Strains, Phase II (KMG-II): from individual species to whole genera.</title>
        <authorList>
            <person name="Goeker M."/>
        </authorList>
    </citation>
    <scope>NUCLEOTIDE SEQUENCE [LARGE SCALE GENOMIC DNA]</scope>
    <source>
        <strain evidence="2 3">DSM 40477</strain>
    </source>
</reference>
<keyword evidence="1" id="KW-0812">Transmembrane</keyword>
<dbReference type="Proteomes" id="UP001205311">
    <property type="component" value="Unassembled WGS sequence"/>
</dbReference>
<evidence type="ECO:0000313" key="3">
    <source>
        <dbReference type="Proteomes" id="UP001205311"/>
    </source>
</evidence>
<accession>A0ABT1HMY1</accession>
<keyword evidence="3" id="KW-1185">Reference proteome</keyword>
<feature type="transmembrane region" description="Helical" evidence="1">
    <location>
        <begin position="62"/>
        <end position="85"/>
    </location>
</feature>
<protein>
    <submittedName>
        <fullName evidence="2">High-affinity nickel-transport protein</fullName>
    </submittedName>
</protein>
<evidence type="ECO:0000313" key="2">
    <source>
        <dbReference type="EMBL" id="MCP2256872.1"/>
    </source>
</evidence>
<sequence length="148" mass="14984">MTSSDAAPPPTPSGAWPPGERHRLAAVGLLPATGHATVVRVIAPLVAVGSIGEARLAGARQLGALVSLVVAVLLLPLIAVLDAAVLRSPRPLWRQVRRGDLGDAKVDRTVGGRAPLHRLLGGRLRGLTLSSSHMCVTVGGVTAGVGAA</sequence>
<organism evidence="2 3">
    <name type="scientific">Streptoalloteichus tenebrarius (strain ATCC 17920 / DSM 40477 / JCM 4838 / CBS 697.72 / NBRC 16177 / NCIMB 11028 / NRRL B-12390 / A12253. 1 / ISP 5477)</name>
    <name type="common">Streptomyces tenebrarius</name>
    <dbReference type="NCBI Taxonomy" id="1933"/>
    <lineage>
        <taxon>Bacteria</taxon>
        <taxon>Bacillati</taxon>
        <taxon>Actinomycetota</taxon>
        <taxon>Actinomycetes</taxon>
        <taxon>Pseudonocardiales</taxon>
        <taxon>Pseudonocardiaceae</taxon>
        <taxon>Streptoalloteichus</taxon>
    </lineage>
</organism>
<dbReference type="RefSeq" id="WP_253667844.1">
    <property type="nucleotide sequence ID" value="NZ_JAMTCP010000002.1"/>
</dbReference>
<name>A0ABT1HMY1_STRSD</name>
<keyword evidence="1" id="KW-0472">Membrane</keyword>
<evidence type="ECO:0000256" key="1">
    <source>
        <dbReference type="SAM" id="Phobius"/>
    </source>
</evidence>
<gene>
    <name evidence="2" type="ORF">LX15_000555</name>
</gene>
<comment type="caution">
    <text evidence="2">The sequence shown here is derived from an EMBL/GenBank/DDBJ whole genome shotgun (WGS) entry which is preliminary data.</text>
</comment>
<proteinExistence type="predicted"/>